<accession>A0A2G8KB85</accession>
<dbReference type="GO" id="GO:0036064">
    <property type="term" value="C:ciliary basal body"/>
    <property type="evidence" value="ECO:0007669"/>
    <property type="project" value="TreeGrafter"/>
</dbReference>
<dbReference type="GO" id="GO:0097542">
    <property type="term" value="C:ciliary tip"/>
    <property type="evidence" value="ECO:0007669"/>
    <property type="project" value="TreeGrafter"/>
</dbReference>
<dbReference type="SUPFAM" id="SSF63491">
    <property type="entry name" value="BAG domain"/>
    <property type="match status" value="1"/>
</dbReference>
<comment type="caution">
    <text evidence="1">The sequence shown here is derived from an EMBL/GenBank/DDBJ whole genome shotgun (WGS) entry which is preliminary data.</text>
</comment>
<dbReference type="InterPro" id="IPR033192">
    <property type="entry name" value="ODAD3"/>
</dbReference>
<dbReference type="Proteomes" id="UP000230750">
    <property type="component" value="Unassembled WGS sequence"/>
</dbReference>
<evidence type="ECO:0000313" key="1">
    <source>
        <dbReference type="EMBL" id="PIK45233.1"/>
    </source>
</evidence>
<organism evidence="1 2">
    <name type="scientific">Stichopus japonicus</name>
    <name type="common">Sea cucumber</name>
    <dbReference type="NCBI Taxonomy" id="307972"/>
    <lineage>
        <taxon>Eukaryota</taxon>
        <taxon>Metazoa</taxon>
        <taxon>Echinodermata</taxon>
        <taxon>Eleutherozoa</taxon>
        <taxon>Echinozoa</taxon>
        <taxon>Holothuroidea</taxon>
        <taxon>Aspidochirotacea</taxon>
        <taxon>Aspidochirotida</taxon>
        <taxon>Stichopodidae</taxon>
        <taxon>Apostichopus</taxon>
    </lineage>
</organism>
<reference evidence="1 2" key="1">
    <citation type="journal article" date="2017" name="PLoS Biol.">
        <title>The sea cucumber genome provides insights into morphological evolution and visceral regeneration.</title>
        <authorList>
            <person name="Zhang X."/>
            <person name="Sun L."/>
            <person name="Yuan J."/>
            <person name="Sun Y."/>
            <person name="Gao Y."/>
            <person name="Zhang L."/>
            <person name="Li S."/>
            <person name="Dai H."/>
            <person name="Hamel J.F."/>
            <person name="Liu C."/>
            <person name="Yu Y."/>
            <person name="Liu S."/>
            <person name="Lin W."/>
            <person name="Guo K."/>
            <person name="Jin S."/>
            <person name="Xu P."/>
            <person name="Storey K.B."/>
            <person name="Huan P."/>
            <person name="Zhang T."/>
            <person name="Zhou Y."/>
            <person name="Zhang J."/>
            <person name="Lin C."/>
            <person name="Li X."/>
            <person name="Xing L."/>
            <person name="Huo D."/>
            <person name="Sun M."/>
            <person name="Wang L."/>
            <person name="Mercier A."/>
            <person name="Li F."/>
            <person name="Yang H."/>
            <person name="Xiang J."/>
        </authorList>
    </citation>
    <scope>NUCLEOTIDE SEQUENCE [LARGE SCALE GENOMIC DNA]</scope>
    <source>
        <strain evidence="1">Shaxun</strain>
        <tissue evidence="1">Muscle</tissue>
    </source>
</reference>
<sequence length="143" mass="16185">MKYSGEAKLSSGQRMLEEFQAHLKTEATRREEGKGKTDKTSKILVNVKAGVEHLADKLQHIKASKGHVPQAQLNPEADEYVLDLLATCEEKLLKLLEELDGHDVDETLKQIEEEEFQAGMESTVPHNNTRIKLPTTQRDMVYD</sequence>
<evidence type="ECO:0000313" key="2">
    <source>
        <dbReference type="Proteomes" id="UP000230750"/>
    </source>
</evidence>
<dbReference type="OrthoDB" id="10255247at2759"/>
<proteinExistence type="predicted"/>
<gene>
    <name evidence="1" type="ORF">BSL78_17902</name>
</gene>
<dbReference type="STRING" id="307972.A0A2G8KB85"/>
<dbReference type="PANTHER" id="PTHR46518">
    <property type="entry name" value="COILED-COIL DOMAIN-CONTAINING PROTEIN 151"/>
    <property type="match status" value="1"/>
</dbReference>
<dbReference type="EMBL" id="MRZV01000725">
    <property type="protein sequence ID" value="PIK45233.1"/>
    <property type="molecule type" value="Genomic_DNA"/>
</dbReference>
<protein>
    <submittedName>
        <fullName evidence="1">Putative coiled-coil domain-containing protein</fullName>
    </submittedName>
</protein>
<keyword evidence="2" id="KW-1185">Reference proteome</keyword>
<feature type="non-terminal residue" evidence="1">
    <location>
        <position position="143"/>
    </location>
</feature>
<name>A0A2G8KB85_STIJA</name>
<dbReference type="GO" id="GO:0003341">
    <property type="term" value="P:cilium movement"/>
    <property type="evidence" value="ECO:0007669"/>
    <property type="project" value="InterPro"/>
</dbReference>
<dbReference type="GO" id="GO:0035253">
    <property type="term" value="C:ciliary rootlet"/>
    <property type="evidence" value="ECO:0007669"/>
    <property type="project" value="TreeGrafter"/>
</dbReference>
<dbReference type="PANTHER" id="PTHR46518:SF1">
    <property type="entry name" value="OUTER DYNEIN ARM-DOCKING COMPLEX SUBUNIT 3"/>
    <property type="match status" value="1"/>
</dbReference>
<dbReference type="AlphaFoldDB" id="A0A2G8KB85"/>
<dbReference type="GO" id="GO:0036158">
    <property type="term" value="P:outer dynein arm assembly"/>
    <property type="evidence" value="ECO:0007669"/>
    <property type="project" value="InterPro"/>
</dbReference>